<keyword evidence="12 17" id="KW-1133">Transmembrane helix</keyword>
<evidence type="ECO:0000256" key="16">
    <source>
        <dbReference type="ARBA" id="ARBA00023201"/>
    </source>
</evidence>
<sequence length="522" mass="55821">MMMLELILAISCALQSLPRFAGAELAAPGDSSPHITLRESNLTELADEGLRIPIGTADIKCLPAAIEEFPRPIVNAEMRARGGILVHITIALCIILIISVACKEYFVPALQQSIDYLRIDPDVAGGTFMAAASSIPALVTSVIGVNVVENDLGLSTALGTGVLNGAGVLAACALLAHRSVVLHAWPLFRSSFFFLLGMVVVMFSLTDGEISWIEASLCLAAYALYVLAMVFNKTLESCFKTWTGIQDSEDKAQDGGETATGDISFQQTAVEMLALNEIVVSELATSVPKELEVAMGAPARNKTPADSMHVAEAPAWEDLSLPQKFSRAVETPVSYILSCLIPDCKKPGSEKFFALTFLLSGASIACSSYALVWMMAIIGFTIGIPDSVLGLTLMSMSVTLPDVMAAVLLVREGFGDMVVCYVLGANIFEVLIGLGLPWFLQTTLIKPGVPIVLQSSGLVYSTGCVLFTVVLVPTLTCATRGRMNKTFGVILLLWYITFMVSSCLYQMNFFTDINPPSCGSSY</sequence>
<evidence type="ECO:0000256" key="9">
    <source>
        <dbReference type="ARBA" id="ARBA00022837"/>
    </source>
</evidence>
<keyword evidence="9" id="KW-0106">Calcium</keyword>
<dbReference type="FunFam" id="1.20.1420.30:FF:000009">
    <property type="entry name" value="sodium/potassium/calcium exchanger 5 isoform X2"/>
    <property type="match status" value="1"/>
</dbReference>
<evidence type="ECO:0000256" key="7">
    <source>
        <dbReference type="ARBA" id="ARBA00022692"/>
    </source>
</evidence>
<evidence type="ECO:0000256" key="10">
    <source>
        <dbReference type="ARBA" id="ARBA00022847"/>
    </source>
</evidence>
<feature type="transmembrane region" description="Helical" evidence="17">
    <location>
        <begin position="352"/>
        <end position="382"/>
    </location>
</feature>
<feature type="transmembrane region" description="Helical" evidence="17">
    <location>
        <begin position="84"/>
        <end position="102"/>
    </location>
</feature>
<feature type="transmembrane region" description="Helical" evidence="17">
    <location>
        <begin position="187"/>
        <end position="206"/>
    </location>
</feature>
<keyword evidence="10" id="KW-0769">Symport</keyword>
<dbReference type="GO" id="GO:0008273">
    <property type="term" value="F:calcium, potassium:sodium antiporter activity"/>
    <property type="evidence" value="ECO:0007669"/>
    <property type="project" value="TreeGrafter"/>
</dbReference>
<keyword evidence="11" id="KW-0630">Potassium</keyword>
<keyword evidence="8 18" id="KW-0732">Signal</keyword>
<dbReference type="GO" id="GO:0005886">
    <property type="term" value="C:plasma membrane"/>
    <property type="evidence" value="ECO:0007669"/>
    <property type="project" value="TreeGrafter"/>
</dbReference>
<feature type="domain" description="Sodium/calcium exchanger membrane region" evidence="19">
    <location>
        <begin position="354"/>
        <end position="502"/>
    </location>
</feature>
<dbReference type="PANTHER" id="PTHR10846">
    <property type="entry name" value="SODIUM/POTASSIUM/CALCIUM EXCHANGER"/>
    <property type="match status" value="1"/>
</dbReference>
<evidence type="ECO:0000256" key="15">
    <source>
        <dbReference type="ARBA" id="ARBA00023136"/>
    </source>
</evidence>
<dbReference type="Gene3D" id="1.20.1420.30">
    <property type="entry name" value="NCX, central ion-binding region"/>
    <property type="match status" value="2"/>
</dbReference>
<comment type="similarity">
    <text evidence="2">Belongs to the Ca(2+):cation antiporter (CaCA) (TC 2.A.19) family. SLC24A subfamily.</text>
</comment>
<reference evidence="21" key="1">
    <citation type="submission" date="2025-08" db="UniProtKB">
        <authorList>
            <consortium name="RefSeq"/>
        </authorList>
    </citation>
    <scope>IDENTIFICATION</scope>
</reference>
<name>A0AAJ6QS94_9ACAR</name>
<feature type="transmembrane region" description="Helical" evidence="17">
    <location>
        <begin position="417"/>
        <end position="439"/>
    </location>
</feature>
<proteinExistence type="inferred from homology"/>
<keyword evidence="5" id="KW-0633">Potassium transport</keyword>
<dbReference type="RefSeq" id="XP_003742185.1">
    <property type="nucleotide sequence ID" value="XM_003742137.1"/>
</dbReference>
<accession>A0AAJ6QS94</accession>
<keyword evidence="15 17" id="KW-0472">Membrane</keyword>
<feature type="transmembrane region" description="Helical" evidence="17">
    <location>
        <begin position="451"/>
        <end position="475"/>
    </location>
</feature>
<evidence type="ECO:0000313" key="20">
    <source>
        <dbReference type="Proteomes" id="UP000694867"/>
    </source>
</evidence>
<evidence type="ECO:0000256" key="2">
    <source>
        <dbReference type="ARBA" id="ARBA00005364"/>
    </source>
</evidence>
<keyword evidence="20" id="KW-1185">Reference proteome</keyword>
<gene>
    <name evidence="21" type="primary">LOC100904032</name>
</gene>
<evidence type="ECO:0000256" key="1">
    <source>
        <dbReference type="ARBA" id="ARBA00004141"/>
    </source>
</evidence>
<feature type="transmembrane region" description="Helical" evidence="17">
    <location>
        <begin position="388"/>
        <end position="410"/>
    </location>
</feature>
<keyword evidence="16" id="KW-0739">Sodium transport</keyword>
<dbReference type="Proteomes" id="UP000694867">
    <property type="component" value="Unplaced"/>
</dbReference>
<evidence type="ECO:0000313" key="21">
    <source>
        <dbReference type="RefSeq" id="XP_003742185.1"/>
    </source>
</evidence>
<evidence type="ECO:0000256" key="3">
    <source>
        <dbReference type="ARBA" id="ARBA00022448"/>
    </source>
</evidence>
<dbReference type="Pfam" id="PF01699">
    <property type="entry name" value="Na_Ca_ex"/>
    <property type="match status" value="2"/>
</dbReference>
<keyword evidence="6" id="KW-0109">Calcium transport</keyword>
<evidence type="ECO:0000256" key="11">
    <source>
        <dbReference type="ARBA" id="ARBA00022958"/>
    </source>
</evidence>
<keyword evidence="4" id="KW-0050">Antiport</keyword>
<keyword evidence="13" id="KW-0915">Sodium</keyword>
<evidence type="ECO:0000256" key="17">
    <source>
        <dbReference type="SAM" id="Phobius"/>
    </source>
</evidence>
<feature type="transmembrane region" description="Helical" evidence="17">
    <location>
        <begin position="212"/>
        <end position="231"/>
    </location>
</feature>
<dbReference type="KEGG" id="goe:100904032"/>
<keyword evidence="7 17" id="KW-0812">Transmembrane</keyword>
<feature type="transmembrane region" description="Helical" evidence="17">
    <location>
        <begin position="123"/>
        <end position="148"/>
    </location>
</feature>
<evidence type="ECO:0000256" key="13">
    <source>
        <dbReference type="ARBA" id="ARBA00023053"/>
    </source>
</evidence>
<evidence type="ECO:0000256" key="6">
    <source>
        <dbReference type="ARBA" id="ARBA00022568"/>
    </source>
</evidence>
<keyword evidence="14" id="KW-0406">Ion transport</keyword>
<feature type="domain" description="Sodium/calcium exchanger membrane region" evidence="19">
    <location>
        <begin position="89"/>
        <end position="230"/>
    </location>
</feature>
<organism evidence="20 21">
    <name type="scientific">Galendromus occidentalis</name>
    <name type="common">western predatory mite</name>
    <dbReference type="NCBI Taxonomy" id="34638"/>
    <lineage>
        <taxon>Eukaryota</taxon>
        <taxon>Metazoa</taxon>
        <taxon>Ecdysozoa</taxon>
        <taxon>Arthropoda</taxon>
        <taxon>Chelicerata</taxon>
        <taxon>Arachnida</taxon>
        <taxon>Acari</taxon>
        <taxon>Parasitiformes</taxon>
        <taxon>Mesostigmata</taxon>
        <taxon>Gamasina</taxon>
        <taxon>Phytoseioidea</taxon>
        <taxon>Phytoseiidae</taxon>
        <taxon>Typhlodrominae</taxon>
        <taxon>Galendromus</taxon>
    </lineage>
</organism>
<evidence type="ECO:0000259" key="19">
    <source>
        <dbReference type="Pfam" id="PF01699"/>
    </source>
</evidence>
<evidence type="ECO:0000256" key="5">
    <source>
        <dbReference type="ARBA" id="ARBA00022538"/>
    </source>
</evidence>
<evidence type="ECO:0000256" key="4">
    <source>
        <dbReference type="ARBA" id="ARBA00022449"/>
    </source>
</evidence>
<evidence type="ECO:0000256" key="14">
    <source>
        <dbReference type="ARBA" id="ARBA00023065"/>
    </source>
</evidence>
<feature type="transmembrane region" description="Helical" evidence="17">
    <location>
        <begin position="154"/>
        <end position="175"/>
    </location>
</feature>
<dbReference type="InterPro" id="IPR044880">
    <property type="entry name" value="NCX_ion-bd_dom_sf"/>
</dbReference>
<dbReference type="GO" id="GO:0005262">
    <property type="term" value="F:calcium channel activity"/>
    <property type="evidence" value="ECO:0007669"/>
    <property type="project" value="TreeGrafter"/>
</dbReference>
<dbReference type="PANTHER" id="PTHR10846:SF74">
    <property type="entry name" value="SODIUM_POTASSIUM_CALCIUM EXCHANGER CG1090-RELATED"/>
    <property type="match status" value="1"/>
</dbReference>
<dbReference type="InterPro" id="IPR004837">
    <property type="entry name" value="NaCa_Exmemb"/>
</dbReference>
<keyword evidence="3" id="KW-0813">Transport</keyword>
<dbReference type="AlphaFoldDB" id="A0AAJ6QS94"/>
<dbReference type="InterPro" id="IPR004481">
    <property type="entry name" value="K/Na/Ca-exchanger"/>
</dbReference>
<dbReference type="GO" id="GO:0015293">
    <property type="term" value="F:symporter activity"/>
    <property type="evidence" value="ECO:0007669"/>
    <property type="project" value="UniProtKB-KW"/>
</dbReference>
<protein>
    <submittedName>
        <fullName evidence="21">Probable sodium/potassium/calcium exchanger CG1090</fullName>
    </submittedName>
</protein>
<evidence type="ECO:0000256" key="8">
    <source>
        <dbReference type="ARBA" id="ARBA00022729"/>
    </source>
</evidence>
<dbReference type="GO" id="GO:0006874">
    <property type="term" value="P:intracellular calcium ion homeostasis"/>
    <property type="evidence" value="ECO:0007669"/>
    <property type="project" value="TreeGrafter"/>
</dbReference>
<comment type="subcellular location">
    <subcellularLocation>
        <location evidence="1">Membrane</location>
        <topology evidence="1">Multi-pass membrane protein</topology>
    </subcellularLocation>
</comment>
<dbReference type="GeneID" id="100904032"/>
<feature type="chain" id="PRO_5042574481" evidence="18">
    <location>
        <begin position="24"/>
        <end position="522"/>
    </location>
</feature>
<evidence type="ECO:0000256" key="12">
    <source>
        <dbReference type="ARBA" id="ARBA00022989"/>
    </source>
</evidence>
<evidence type="ECO:0000256" key="18">
    <source>
        <dbReference type="SAM" id="SignalP"/>
    </source>
</evidence>
<feature type="signal peptide" evidence="18">
    <location>
        <begin position="1"/>
        <end position="23"/>
    </location>
</feature>
<feature type="transmembrane region" description="Helical" evidence="17">
    <location>
        <begin position="487"/>
        <end position="507"/>
    </location>
</feature>